<feature type="domain" description="Ig-like" evidence="5">
    <location>
        <begin position="363"/>
        <end position="462"/>
    </location>
</feature>
<keyword evidence="3" id="KW-0393">Immunoglobulin domain</keyword>
<comment type="caution">
    <text evidence="6">The sequence shown here is derived from an EMBL/GenBank/DDBJ whole genome shotgun (WGS) entry which is preliminary data.</text>
</comment>
<dbReference type="SMART" id="SM00409">
    <property type="entry name" value="IG"/>
    <property type="match status" value="4"/>
</dbReference>
<evidence type="ECO:0000259" key="5">
    <source>
        <dbReference type="PROSITE" id="PS50835"/>
    </source>
</evidence>
<dbReference type="SUPFAM" id="SSF48726">
    <property type="entry name" value="Immunoglobulin"/>
    <property type="match status" value="4"/>
</dbReference>
<dbReference type="InterPro" id="IPR003006">
    <property type="entry name" value="Ig/MHC_CS"/>
</dbReference>
<dbReference type="InterPro" id="IPR036179">
    <property type="entry name" value="Ig-like_dom_sf"/>
</dbReference>
<dbReference type="PROSITE" id="PS00290">
    <property type="entry name" value="IG_MHC"/>
    <property type="match status" value="2"/>
</dbReference>
<evidence type="ECO:0000313" key="7">
    <source>
        <dbReference type="Proteomes" id="UP000886611"/>
    </source>
</evidence>
<dbReference type="Gene3D" id="2.60.40.10">
    <property type="entry name" value="Immunoglobulins"/>
    <property type="match status" value="4"/>
</dbReference>
<feature type="non-terminal residue" evidence="6">
    <location>
        <position position="467"/>
    </location>
</feature>
<dbReference type="AlphaFoldDB" id="A0A8X7X465"/>
<feature type="signal peptide" evidence="4">
    <location>
        <begin position="1"/>
        <end position="26"/>
    </location>
</feature>
<feature type="chain" id="PRO_5036446740" evidence="4">
    <location>
        <begin position="27"/>
        <end position="467"/>
    </location>
</feature>
<dbReference type="InterPro" id="IPR003599">
    <property type="entry name" value="Ig_sub"/>
</dbReference>
<dbReference type="SMART" id="SM00407">
    <property type="entry name" value="IGc1"/>
    <property type="match status" value="2"/>
</dbReference>
<dbReference type="InterPro" id="IPR051755">
    <property type="entry name" value="Ig-like_CS_Receptor"/>
</dbReference>
<dbReference type="InterPro" id="IPR013106">
    <property type="entry name" value="Ig_V-set"/>
</dbReference>
<gene>
    <name evidence="6" type="primary">Sirpa_8</name>
    <name evidence="6" type="ORF">GTO96_0008250</name>
</gene>
<dbReference type="Pfam" id="PF07654">
    <property type="entry name" value="C1-set"/>
    <property type="match status" value="2"/>
</dbReference>
<feature type="domain" description="Ig-like" evidence="5">
    <location>
        <begin position="42"/>
        <end position="140"/>
    </location>
</feature>
<organism evidence="6 7">
    <name type="scientific">Polypterus senegalus</name>
    <name type="common">Senegal bichir</name>
    <dbReference type="NCBI Taxonomy" id="55291"/>
    <lineage>
        <taxon>Eukaryota</taxon>
        <taxon>Metazoa</taxon>
        <taxon>Chordata</taxon>
        <taxon>Craniata</taxon>
        <taxon>Vertebrata</taxon>
        <taxon>Euteleostomi</taxon>
        <taxon>Actinopterygii</taxon>
        <taxon>Polypteriformes</taxon>
        <taxon>Polypteridae</taxon>
        <taxon>Polypterus</taxon>
    </lineage>
</organism>
<keyword evidence="2" id="KW-0325">Glycoprotein</keyword>
<keyword evidence="1" id="KW-1015">Disulfide bond</keyword>
<proteinExistence type="predicted"/>
<dbReference type="Proteomes" id="UP000886611">
    <property type="component" value="Unassembled WGS sequence"/>
</dbReference>
<dbReference type="PROSITE" id="PS50835">
    <property type="entry name" value="IG_LIKE"/>
    <property type="match status" value="4"/>
</dbReference>
<dbReference type="InterPro" id="IPR013783">
    <property type="entry name" value="Ig-like_fold"/>
</dbReference>
<keyword evidence="4" id="KW-0732">Signal</keyword>
<evidence type="ECO:0000313" key="6">
    <source>
        <dbReference type="EMBL" id="KAG2461400.1"/>
    </source>
</evidence>
<feature type="domain" description="Ig-like" evidence="5">
    <location>
        <begin position="143"/>
        <end position="239"/>
    </location>
</feature>
<dbReference type="InterPro" id="IPR003597">
    <property type="entry name" value="Ig_C1-set"/>
</dbReference>
<feature type="non-terminal residue" evidence="6">
    <location>
        <position position="1"/>
    </location>
</feature>
<dbReference type="CDD" id="cd00098">
    <property type="entry name" value="IgC1"/>
    <property type="match status" value="2"/>
</dbReference>
<dbReference type="Pfam" id="PF07686">
    <property type="entry name" value="V-set"/>
    <property type="match status" value="1"/>
</dbReference>
<accession>A0A8X7X465</accession>
<sequence>MTAIDQHRSYGFRFLLVCSLLSLSTGSLVVHTSPTPQHCTAGSAIALSCTFPVPFGTPLHGIALKWTVSTVDNDHRTLYTFDGTSEWQFYNHSTVDRLRLIQGDATLHLKNVTLSDAGHYTCTVFIPPEMGASTFRLAVSVPPKVSEIIVPEMIYASEAVTLICNITSVQLKQVKVQWLRCHGHKHVSTSAKVESTLLQEHFEDLSSSTENKPFKNSLMSCLSIVPSIEDDDREYQCKVCCLNIHPIIKKTCLKILVRPSHFQIESVPRIPMPEQNLVLSCRAERFYPKVISLKWFKDELPVKGVTQFGPFLDGGKLYSVWSQTEFLVSSNDQGAIYTCRVHHGSLTGFREITYKINLQGAAPEVSWITSDPSPPKLGQECTLNCRVTDFLPETITVTWFKNGQPALSGVYSSLPVLNIDGRYSLWTFYKFTPTVKDSGSIFKCVVEHCALKGVEERSFKLEMNDTV</sequence>
<evidence type="ECO:0000256" key="3">
    <source>
        <dbReference type="ARBA" id="ARBA00023319"/>
    </source>
</evidence>
<dbReference type="EMBL" id="JAATIS010004524">
    <property type="protein sequence ID" value="KAG2461400.1"/>
    <property type="molecule type" value="Genomic_DNA"/>
</dbReference>
<evidence type="ECO:0000256" key="4">
    <source>
        <dbReference type="SAM" id="SignalP"/>
    </source>
</evidence>
<dbReference type="InterPro" id="IPR007110">
    <property type="entry name" value="Ig-like_dom"/>
</dbReference>
<feature type="domain" description="Ig-like" evidence="5">
    <location>
        <begin position="259"/>
        <end position="353"/>
    </location>
</feature>
<reference evidence="6 7" key="1">
    <citation type="journal article" date="2021" name="Cell">
        <title>Tracing the genetic footprints of vertebrate landing in non-teleost ray-finned fishes.</title>
        <authorList>
            <person name="Bi X."/>
            <person name="Wang K."/>
            <person name="Yang L."/>
            <person name="Pan H."/>
            <person name="Jiang H."/>
            <person name="Wei Q."/>
            <person name="Fang M."/>
            <person name="Yu H."/>
            <person name="Zhu C."/>
            <person name="Cai Y."/>
            <person name="He Y."/>
            <person name="Gan X."/>
            <person name="Zeng H."/>
            <person name="Yu D."/>
            <person name="Zhu Y."/>
            <person name="Jiang H."/>
            <person name="Qiu Q."/>
            <person name="Yang H."/>
            <person name="Zhang Y.E."/>
            <person name="Wang W."/>
            <person name="Zhu M."/>
            <person name="He S."/>
            <person name="Zhang G."/>
        </authorList>
    </citation>
    <scope>NUCLEOTIDE SEQUENCE [LARGE SCALE GENOMIC DNA]</scope>
    <source>
        <strain evidence="6">Bchr_013</strain>
    </source>
</reference>
<evidence type="ECO:0000256" key="2">
    <source>
        <dbReference type="ARBA" id="ARBA00023180"/>
    </source>
</evidence>
<evidence type="ECO:0000256" key="1">
    <source>
        <dbReference type="ARBA" id="ARBA00023157"/>
    </source>
</evidence>
<dbReference type="PANTHER" id="PTHR19971">
    <property type="entry name" value="SIGNAL-REGULATORY PROTEIN BETA"/>
    <property type="match status" value="1"/>
</dbReference>
<name>A0A8X7X465_POLSE</name>
<keyword evidence="7" id="KW-1185">Reference proteome</keyword>
<protein>
    <submittedName>
        <fullName evidence="6">SHPS1 phosphatase</fullName>
    </submittedName>
</protein>